<evidence type="ECO:0000256" key="4">
    <source>
        <dbReference type="ARBA" id="ARBA00012982"/>
    </source>
</evidence>
<comment type="similarity">
    <text evidence="3">Belongs to the PTPS family. QueD subfamily.</text>
</comment>
<gene>
    <name evidence="11" type="ORF">G7Y82_01420</name>
</gene>
<dbReference type="EMBL" id="JAAVXB010000001">
    <property type="protein sequence ID" value="NKF20956.1"/>
    <property type="molecule type" value="Genomic_DNA"/>
</dbReference>
<protein>
    <recommendedName>
        <fullName evidence="5">6-carboxy-5,6,7,8-tetrahydropterin synthase</fullName>
        <ecNumber evidence="4">4.1.2.50</ecNumber>
    </recommendedName>
    <alternativeName>
        <fullName evidence="9">Queuosine biosynthesis protein QueD</fullName>
    </alternativeName>
</protein>
<dbReference type="SUPFAM" id="SSF55620">
    <property type="entry name" value="Tetrahydrobiopterin biosynthesis enzymes-like"/>
    <property type="match status" value="1"/>
</dbReference>
<dbReference type="PANTHER" id="PTHR12589">
    <property type="entry name" value="PYRUVOYL TETRAHYDROBIOPTERIN SYNTHASE"/>
    <property type="match status" value="1"/>
</dbReference>
<evidence type="ECO:0000256" key="7">
    <source>
        <dbReference type="ARBA" id="ARBA00022833"/>
    </source>
</evidence>
<dbReference type="InterPro" id="IPR007115">
    <property type="entry name" value="6-PTP_synth/QueD"/>
</dbReference>
<dbReference type="PANTHER" id="PTHR12589:SF7">
    <property type="entry name" value="6-PYRUVOYL TETRAHYDROBIOPTERIN SYNTHASE"/>
    <property type="match status" value="1"/>
</dbReference>
<dbReference type="Gene3D" id="3.30.479.10">
    <property type="entry name" value="6-pyruvoyl tetrahydropterin synthase/QueD"/>
    <property type="match status" value="1"/>
</dbReference>
<name>A0A969W8L6_9GAMM</name>
<evidence type="ECO:0000256" key="1">
    <source>
        <dbReference type="ARBA" id="ARBA00001947"/>
    </source>
</evidence>
<evidence type="ECO:0000256" key="2">
    <source>
        <dbReference type="ARBA" id="ARBA00005061"/>
    </source>
</evidence>
<proteinExistence type="inferred from homology"/>
<dbReference type="Pfam" id="PF01242">
    <property type="entry name" value="PTPS"/>
    <property type="match status" value="1"/>
</dbReference>
<keyword evidence="12" id="KW-1185">Reference proteome</keyword>
<dbReference type="Proteomes" id="UP000653472">
    <property type="component" value="Unassembled WGS sequence"/>
</dbReference>
<dbReference type="GO" id="GO:0070497">
    <property type="term" value="F:6-carboxytetrahydropterin synthase activity"/>
    <property type="evidence" value="ECO:0007669"/>
    <property type="project" value="UniProtKB-EC"/>
</dbReference>
<comment type="cofactor">
    <cofactor evidence="1">
        <name>Zn(2+)</name>
        <dbReference type="ChEBI" id="CHEBI:29105"/>
    </cofactor>
</comment>
<keyword evidence="6" id="KW-0479">Metal-binding</keyword>
<evidence type="ECO:0000256" key="8">
    <source>
        <dbReference type="ARBA" id="ARBA00023239"/>
    </source>
</evidence>
<keyword evidence="8" id="KW-0456">Lyase</keyword>
<evidence type="ECO:0000256" key="5">
    <source>
        <dbReference type="ARBA" id="ARBA00018141"/>
    </source>
</evidence>
<sequence length="145" mass="16258">MTTETGPAARPVVYLTRRATFAAAHRLWSDELSADENETLFGPCARPHGHGHNYVIELTLRGGIDPRTGVVVNLTEMRDALQAQVLDHVDHRNLNVDSPLCAGINPTVENLVVVFWNALKPRFGELLYELTLHETEKNWATYRGE</sequence>
<evidence type="ECO:0000256" key="3">
    <source>
        <dbReference type="ARBA" id="ARBA00008900"/>
    </source>
</evidence>
<dbReference type="RefSeq" id="WP_168146207.1">
    <property type="nucleotide sequence ID" value="NZ_JAAVXB010000001.1"/>
</dbReference>
<keyword evidence="7" id="KW-0862">Zinc</keyword>
<dbReference type="InterPro" id="IPR038418">
    <property type="entry name" value="6-PTP_synth/QueD_sf"/>
</dbReference>
<accession>A0A969W8L6</accession>
<organism evidence="11 12">
    <name type="scientific">Solimonas marina</name>
    <dbReference type="NCBI Taxonomy" id="2714601"/>
    <lineage>
        <taxon>Bacteria</taxon>
        <taxon>Pseudomonadati</taxon>
        <taxon>Pseudomonadota</taxon>
        <taxon>Gammaproteobacteria</taxon>
        <taxon>Nevskiales</taxon>
        <taxon>Nevskiaceae</taxon>
        <taxon>Solimonas</taxon>
    </lineage>
</organism>
<dbReference type="AlphaFoldDB" id="A0A969W8L6"/>
<evidence type="ECO:0000256" key="9">
    <source>
        <dbReference type="ARBA" id="ARBA00031449"/>
    </source>
</evidence>
<comment type="caution">
    <text evidence="11">The sequence shown here is derived from an EMBL/GenBank/DDBJ whole genome shotgun (WGS) entry which is preliminary data.</text>
</comment>
<evidence type="ECO:0000313" key="12">
    <source>
        <dbReference type="Proteomes" id="UP000653472"/>
    </source>
</evidence>
<dbReference type="EC" id="4.1.2.50" evidence="4"/>
<evidence type="ECO:0000256" key="6">
    <source>
        <dbReference type="ARBA" id="ARBA00022723"/>
    </source>
</evidence>
<dbReference type="GO" id="GO:0046872">
    <property type="term" value="F:metal ion binding"/>
    <property type="evidence" value="ECO:0007669"/>
    <property type="project" value="UniProtKB-KW"/>
</dbReference>
<dbReference type="FunFam" id="3.30.479.10:FF:000003">
    <property type="entry name" value="6-pyruvoyl tetrahydrobiopterin synthase"/>
    <property type="match status" value="1"/>
</dbReference>
<comment type="pathway">
    <text evidence="2">Purine metabolism; 7-cyano-7-deazaguanine biosynthesis.</text>
</comment>
<evidence type="ECO:0000256" key="10">
    <source>
        <dbReference type="ARBA" id="ARBA00048807"/>
    </source>
</evidence>
<comment type="catalytic activity">
    <reaction evidence="10">
        <text>7,8-dihydroneopterin 3'-triphosphate + H2O = 6-carboxy-5,6,7,8-tetrahydropterin + triphosphate + acetaldehyde + 2 H(+)</text>
        <dbReference type="Rhea" id="RHEA:27966"/>
        <dbReference type="ChEBI" id="CHEBI:15343"/>
        <dbReference type="ChEBI" id="CHEBI:15377"/>
        <dbReference type="ChEBI" id="CHEBI:15378"/>
        <dbReference type="ChEBI" id="CHEBI:18036"/>
        <dbReference type="ChEBI" id="CHEBI:58462"/>
        <dbReference type="ChEBI" id="CHEBI:61032"/>
        <dbReference type="EC" id="4.1.2.50"/>
    </reaction>
</comment>
<evidence type="ECO:0000313" key="11">
    <source>
        <dbReference type="EMBL" id="NKF20956.1"/>
    </source>
</evidence>
<reference evidence="11" key="1">
    <citation type="submission" date="2020-03" db="EMBL/GenBank/DDBJ databases">
        <title>Solimonas marina sp. nov., isolated from deep seawater of the Pacific Ocean.</title>
        <authorList>
            <person name="Liu X."/>
            <person name="Lai Q."/>
            <person name="Sun F."/>
            <person name="Gai Y."/>
            <person name="Li G."/>
            <person name="Shao Z."/>
        </authorList>
    </citation>
    <scope>NUCLEOTIDE SEQUENCE</scope>
    <source>
        <strain evidence="11">C16B3</strain>
    </source>
</reference>